<dbReference type="Pfam" id="PF01503">
    <property type="entry name" value="PRA-PH"/>
    <property type="match status" value="1"/>
</dbReference>
<protein>
    <submittedName>
        <fullName evidence="1">HAD superfamily Cof-like phosphohydrolase</fullName>
    </submittedName>
</protein>
<evidence type="ECO:0000313" key="1">
    <source>
        <dbReference type="EMBL" id="MDH6282856.1"/>
    </source>
</evidence>
<reference evidence="1 2" key="1">
    <citation type="submission" date="2023-04" db="EMBL/GenBank/DDBJ databases">
        <title>Forest soil microbial communities from Buena Vista Peninsula, Colon Province, Panama.</title>
        <authorList>
            <person name="Bouskill N."/>
        </authorList>
    </citation>
    <scope>NUCLEOTIDE SEQUENCE [LARGE SCALE GENOMIC DNA]</scope>
    <source>
        <strain evidence="1 2">CFH S0262</strain>
    </source>
</reference>
<dbReference type="InterPro" id="IPR033653">
    <property type="entry name" value="NTP-PPase_DR2231-like"/>
</dbReference>
<dbReference type="EMBL" id="JARXVC010000011">
    <property type="protein sequence ID" value="MDH6282856.1"/>
    <property type="molecule type" value="Genomic_DNA"/>
</dbReference>
<dbReference type="InterPro" id="IPR023292">
    <property type="entry name" value="NTP_PyroPHydrolase-like_dom_sf"/>
</dbReference>
<evidence type="ECO:0000313" key="2">
    <source>
        <dbReference type="Proteomes" id="UP001160334"/>
    </source>
</evidence>
<dbReference type="Gene3D" id="1.10.3420.10">
    <property type="entry name" value="putative ntp pyrophosphohydrolase like domain"/>
    <property type="match status" value="2"/>
</dbReference>
<dbReference type="CDD" id="cd11530">
    <property type="entry name" value="NTP-PPase_DR2231_like"/>
    <property type="match status" value="1"/>
</dbReference>
<keyword evidence="2" id="KW-1185">Reference proteome</keyword>
<dbReference type="RefSeq" id="WP_280762143.1">
    <property type="nucleotide sequence ID" value="NZ_JARXVC010000011.1"/>
</dbReference>
<comment type="caution">
    <text evidence="1">The sequence shown here is derived from an EMBL/GenBank/DDBJ whole genome shotgun (WGS) entry which is preliminary data.</text>
</comment>
<gene>
    <name evidence="1" type="ORF">M2280_004093</name>
</gene>
<sequence>MLNLFNDVADFNHAMGVTMRKKPGWCSDDDLTLAMALIDEEHHELLAAVTDRDMVETADAIIDSIYVDAGLANCLGIAQRADYTSVTDGAKTPTWCSDSLAATHLAVIGSAHRNLVMAVDSRDLAGTDVALHRLIFNLMQFARDLNLPTSTLWAEVHRSNMDKRTGGRVLKNKAGKVMKPQGWEPPNLTAILQVAA</sequence>
<name>A0ABT6MEV8_9NOCA</name>
<organism evidence="1 2">
    <name type="scientific">Prescottella agglutinans</name>
    <dbReference type="NCBI Taxonomy" id="1644129"/>
    <lineage>
        <taxon>Bacteria</taxon>
        <taxon>Bacillati</taxon>
        <taxon>Actinomycetota</taxon>
        <taxon>Actinomycetes</taxon>
        <taxon>Mycobacteriales</taxon>
        <taxon>Nocardiaceae</taxon>
        <taxon>Prescottella</taxon>
    </lineage>
</organism>
<dbReference type="Proteomes" id="UP001160334">
    <property type="component" value="Unassembled WGS sequence"/>
</dbReference>
<accession>A0ABT6MEV8</accession>
<proteinExistence type="predicted"/>
<dbReference type="InterPro" id="IPR021130">
    <property type="entry name" value="PRib-ATP_PPHydrolase-like"/>
</dbReference>